<evidence type="ECO:0000256" key="4">
    <source>
        <dbReference type="ARBA" id="ARBA00011157"/>
    </source>
</evidence>
<comment type="subcellular location">
    <subcellularLocation>
        <location evidence="2">Endoplasmic reticulum membrane</location>
        <topology evidence="2">Single-pass type III membrane protein</topology>
    </subcellularLocation>
</comment>
<evidence type="ECO:0000256" key="3">
    <source>
        <dbReference type="ARBA" id="ARBA00007685"/>
    </source>
</evidence>
<evidence type="ECO:0000256" key="9">
    <source>
        <dbReference type="ARBA" id="ARBA00022989"/>
    </source>
</evidence>
<name>A0A6I9VIN5_BACDO</name>
<dbReference type="GO" id="GO:0008250">
    <property type="term" value="C:oligosaccharyltransferase complex"/>
    <property type="evidence" value="ECO:0007669"/>
    <property type="project" value="TreeGrafter"/>
</dbReference>
<evidence type="ECO:0000313" key="14">
    <source>
        <dbReference type="RefSeq" id="XP_019847484.1"/>
    </source>
</evidence>
<evidence type="ECO:0000256" key="2">
    <source>
        <dbReference type="ARBA" id="ARBA00004643"/>
    </source>
</evidence>
<keyword evidence="6 11" id="KW-0812">Transmembrane</keyword>
<evidence type="ECO:0000313" key="12">
    <source>
        <dbReference type="Proteomes" id="UP001652620"/>
    </source>
</evidence>
<evidence type="ECO:0000256" key="8">
    <source>
        <dbReference type="ARBA" id="ARBA00022968"/>
    </source>
</evidence>
<keyword evidence="10 11" id="KW-0472">Membrane</keyword>
<comment type="subunit">
    <text evidence="4">Component of the oligosaccharyltransferase (OST) complex.</text>
</comment>
<protein>
    <recommendedName>
        <fullName evidence="5">Dolichyl-diphosphooligosaccharide--protein glycosyltransferase subunit 4</fullName>
    </recommendedName>
</protein>
<keyword evidence="12" id="KW-1185">Reference proteome</keyword>
<dbReference type="SMR" id="A0A6I9VIN5"/>
<evidence type="ECO:0000256" key="11">
    <source>
        <dbReference type="SAM" id="Phobius"/>
    </source>
</evidence>
<evidence type="ECO:0000256" key="1">
    <source>
        <dbReference type="ARBA" id="ARBA00002791"/>
    </source>
</evidence>
<dbReference type="Pfam" id="PF10215">
    <property type="entry name" value="Ost4"/>
    <property type="match status" value="1"/>
</dbReference>
<dbReference type="InterPro" id="IPR036330">
    <property type="entry name" value="Ost4p_sf"/>
</dbReference>
<dbReference type="SUPFAM" id="SSF103464">
    <property type="entry name" value="Oligosaccharyltransferase subunit ost4p"/>
    <property type="match status" value="1"/>
</dbReference>
<dbReference type="PANTHER" id="PTHR48164">
    <property type="entry name" value="DOLICHYL-DIPHOSPHOOLIGOSACCHARIDE--PROTEIN GLYCOSYLTRANSFERASE SUBUNIT 4"/>
    <property type="match status" value="1"/>
</dbReference>
<proteinExistence type="inferred from homology"/>
<accession>A0A6I9VIN5</accession>
<dbReference type="Proteomes" id="UP001652620">
    <property type="component" value="Unplaced"/>
</dbReference>
<evidence type="ECO:0000256" key="5">
    <source>
        <dbReference type="ARBA" id="ARBA00017662"/>
    </source>
</evidence>
<gene>
    <name evidence="13 14" type="primary">LOC105230675</name>
</gene>
<dbReference type="AlphaFoldDB" id="A0A6I9VIN5"/>
<evidence type="ECO:0000256" key="6">
    <source>
        <dbReference type="ARBA" id="ARBA00022692"/>
    </source>
</evidence>
<dbReference type="InterPro" id="IPR051307">
    <property type="entry name" value="OST4"/>
</dbReference>
<reference evidence="13 14" key="1">
    <citation type="submission" date="2025-04" db="UniProtKB">
        <authorList>
            <consortium name="RefSeq"/>
        </authorList>
    </citation>
    <scope>IDENTIFICATION</scope>
    <source>
        <strain evidence="13 14">Punador</strain>
    </source>
</reference>
<organism evidence="12 13">
    <name type="scientific">Bactrocera dorsalis</name>
    <name type="common">Oriental fruit fly</name>
    <name type="synonym">Dacus dorsalis</name>
    <dbReference type="NCBI Taxonomy" id="27457"/>
    <lineage>
        <taxon>Eukaryota</taxon>
        <taxon>Metazoa</taxon>
        <taxon>Ecdysozoa</taxon>
        <taxon>Arthropoda</taxon>
        <taxon>Hexapoda</taxon>
        <taxon>Insecta</taxon>
        <taxon>Pterygota</taxon>
        <taxon>Neoptera</taxon>
        <taxon>Endopterygota</taxon>
        <taxon>Diptera</taxon>
        <taxon>Brachycera</taxon>
        <taxon>Muscomorpha</taxon>
        <taxon>Tephritoidea</taxon>
        <taxon>Tephritidae</taxon>
        <taxon>Bactrocera</taxon>
        <taxon>Bactrocera</taxon>
    </lineage>
</organism>
<keyword evidence="8" id="KW-0735">Signal-anchor</keyword>
<comment type="similarity">
    <text evidence="3">Belongs to the OST4 family.</text>
</comment>
<dbReference type="RefSeq" id="XP_011209912.1">
    <property type="nucleotide sequence ID" value="XM_011211610.3"/>
</dbReference>
<evidence type="ECO:0000256" key="10">
    <source>
        <dbReference type="ARBA" id="ARBA00023136"/>
    </source>
</evidence>
<feature type="transmembrane region" description="Helical" evidence="11">
    <location>
        <begin position="6"/>
        <end position="28"/>
    </location>
</feature>
<keyword evidence="7" id="KW-0256">Endoplasmic reticulum</keyword>
<dbReference type="InterPro" id="IPR018943">
    <property type="entry name" value="Oligosaccaryltransferase"/>
</dbReference>
<evidence type="ECO:0000256" key="7">
    <source>
        <dbReference type="ARBA" id="ARBA00022824"/>
    </source>
</evidence>
<dbReference type="KEGG" id="bdr:105230675"/>
<sequence length="40" mass="4416">MISDVQLAIFSNVLGVFLFLLVVAYHYISANSNKSIAKTK</sequence>
<dbReference type="GeneID" id="105230675"/>
<evidence type="ECO:0000313" key="13">
    <source>
        <dbReference type="RefSeq" id="XP_011209912.1"/>
    </source>
</evidence>
<dbReference type="RefSeq" id="XP_019847484.1">
    <property type="nucleotide sequence ID" value="XM_019991925.2"/>
</dbReference>
<comment type="function">
    <text evidence="1">Subunit of the oligosaccharyl transferase (OST) complex that catalyzes the initial transfer of a defined glycan (Glc(3)Man(9)GlcNAc(2) in eukaryotes) from the lipid carrier dolichol-pyrophosphate to an asparagine residue within an Asn-X-Ser/Thr consensus motif in nascent polypeptide chains, the first step in protein N-glycosylation. N-glycosylation occurs cotranslationally and the complex associates with the Sec61 complex at the channel-forming translocon complex that mediates protein translocation across the endoplasmic reticulum (ER). All subunits are required for a maximal enzyme activity.</text>
</comment>
<keyword evidence="9 11" id="KW-1133">Transmembrane helix</keyword>
<dbReference type="GO" id="GO:0018279">
    <property type="term" value="P:protein N-linked glycosylation via asparagine"/>
    <property type="evidence" value="ECO:0007669"/>
    <property type="project" value="TreeGrafter"/>
</dbReference>
<dbReference type="PANTHER" id="PTHR48164:SF1">
    <property type="entry name" value="DOLICHYL-DIPHOSPHOOLIGOSACCHARIDE--PROTEIN GLYCOSYLTRANSFERASE SUBUNIT 4"/>
    <property type="match status" value="1"/>
</dbReference>